<dbReference type="AlphaFoldDB" id="A0A4C1ZQS7"/>
<evidence type="ECO:0000256" key="1">
    <source>
        <dbReference type="SAM" id="Phobius"/>
    </source>
</evidence>
<gene>
    <name evidence="2" type="ORF">EVAR_64345_1</name>
</gene>
<feature type="transmembrane region" description="Helical" evidence="1">
    <location>
        <begin position="87"/>
        <end position="116"/>
    </location>
</feature>
<reference evidence="2 3" key="1">
    <citation type="journal article" date="2019" name="Commun. Biol.">
        <title>The bagworm genome reveals a unique fibroin gene that provides high tensile strength.</title>
        <authorList>
            <person name="Kono N."/>
            <person name="Nakamura H."/>
            <person name="Ohtoshi R."/>
            <person name="Tomita M."/>
            <person name="Numata K."/>
            <person name="Arakawa K."/>
        </authorList>
    </citation>
    <scope>NUCLEOTIDE SEQUENCE [LARGE SCALE GENOMIC DNA]</scope>
</reference>
<keyword evidence="1" id="KW-1133">Transmembrane helix</keyword>
<keyword evidence="3" id="KW-1185">Reference proteome</keyword>
<sequence>MRANTLAYKFVHIHPVRLYTYVSHCPFGHPFGCSSDVSSIILTFRLTVAGVPQLAQPVSVAIEQSPLRLYKSTSRLRMWRRGVLRSVAASTATSALALMLMRSAGSVAIAVAPFVINSRVPLTF</sequence>
<protein>
    <submittedName>
        <fullName evidence="2">Uncharacterized protein</fullName>
    </submittedName>
</protein>
<dbReference type="Proteomes" id="UP000299102">
    <property type="component" value="Unassembled WGS sequence"/>
</dbReference>
<accession>A0A4C1ZQS7</accession>
<organism evidence="2 3">
    <name type="scientific">Eumeta variegata</name>
    <name type="common">Bagworm moth</name>
    <name type="synonym">Eumeta japonica</name>
    <dbReference type="NCBI Taxonomy" id="151549"/>
    <lineage>
        <taxon>Eukaryota</taxon>
        <taxon>Metazoa</taxon>
        <taxon>Ecdysozoa</taxon>
        <taxon>Arthropoda</taxon>
        <taxon>Hexapoda</taxon>
        <taxon>Insecta</taxon>
        <taxon>Pterygota</taxon>
        <taxon>Neoptera</taxon>
        <taxon>Endopterygota</taxon>
        <taxon>Lepidoptera</taxon>
        <taxon>Glossata</taxon>
        <taxon>Ditrysia</taxon>
        <taxon>Tineoidea</taxon>
        <taxon>Psychidae</taxon>
        <taxon>Oiketicinae</taxon>
        <taxon>Eumeta</taxon>
    </lineage>
</organism>
<evidence type="ECO:0000313" key="3">
    <source>
        <dbReference type="Proteomes" id="UP000299102"/>
    </source>
</evidence>
<keyword evidence="1" id="KW-0472">Membrane</keyword>
<keyword evidence="1" id="KW-0812">Transmembrane</keyword>
<proteinExistence type="predicted"/>
<evidence type="ECO:0000313" key="2">
    <source>
        <dbReference type="EMBL" id="GBP88925.1"/>
    </source>
</evidence>
<comment type="caution">
    <text evidence="2">The sequence shown here is derived from an EMBL/GenBank/DDBJ whole genome shotgun (WGS) entry which is preliminary data.</text>
</comment>
<dbReference type="EMBL" id="BGZK01001966">
    <property type="protein sequence ID" value="GBP88925.1"/>
    <property type="molecule type" value="Genomic_DNA"/>
</dbReference>
<name>A0A4C1ZQS7_EUMVA</name>